<evidence type="ECO:0000256" key="3">
    <source>
        <dbReference type="ARBA" id="ARBA00022438"/>
    </source>
</evidence>
<dbReference type="Gene3D" id="1.10.390.10">
    <property type="entry name" value="Neutral Protease Domain 2"/>
    <property type="match status" value="1"/>
</dbReference>
<evidence type="ECO:0000256" key="8">
    <source>
        <dbReference type="ARBA" id="ARBA00023049"/>
    </source>
</evidence>
<evidence type="ECO:0000313" key="16">
    <source>
        <dbReference type="EMBL" id="RWS02991.1"/>
    </source>
</evidence>
<feature type="domain" description="Aminopeptidase N-like N-terminal" evidence="15">
    <location>
        <begin position="31"/>
        <end position="211"/>
    </location>
</feature>
<dbReference type="InterPro" id="IPR050344">
    <property type="entry name" value="Peptidase_M1_aminopeptidases"/>
</dbReference>
<dbReference type="InterPro" id="IPR034016">
    <property type="entry name" value="M1_APN-typ"/>
</dbReference>
<evidence type="ECO:0000256" key="9">
    <source>
        <dbReference type="PIRSR" id="PIRSR634016-1"/>
    </source>
</evidence>
<evidence type="ECO:0000259" key="15">
    <source>
        <dbReference type="Pfam" id="PF17900"/>
    </source>
</evidence>
<dbReference type="GO" id="GO:0005886">
    <property type="term" value="C:plasma membrane"/>
    <property type="evidence" value="ECO:0007669"/>
    <property type="project" value="UniProtKB-SubCell"/>
</dbReference>
<dbReference type="SUPFAM" id="SSF63737">
    <property type="entry name" value="Leukotriene A4 hydrolase N-terminal domain"/>
    <property type="match status" value="1"/>
</dbReference>
<dbReference type="Pfam" id="PF01433">
    <property type="entry name" value="Peptidase_M1"/>
    <property type="match status" value="1"/>
</dbReference>
<dbReference type="Pfam" id="PF11838">
    <property type="entry name" value="ERAP1_C"/>
    <property type="match status" value="1"/>
</dbReference>
<dbReference type="GO" id="GO:0008270">
    <property type="term" value="F:zinc ion binding"/>
    <property type="evidence" value="ECO:0007669"/>
    <property type="project" value="UniProtKB-UniRule"/>
</dbReference>
<comment type="cofactor">
    <cofactor evidence="10 12">
        <name>Zn(2+)</name>
        <dbReference type="ChEBI" id="CHEBI:29105"/>
    </cofactor>
    <text evidence="10 12">Binds 1 zinc ion per subunit.</text>
</comment>
<evidence type="ECO:0000256" key="10">
    <source>
        <dbReference type="PIRSR" id="PIRSR634016-3"/>
    </source>
</evidence>
<dbReference type="CDD" id="cd09601">
    <property type="entry name" value="M1_APN-Q_like"/>
    <property type="match status" value="1"/>
</dbReference>
<dbReference type="PRINTS" id="PR00756">
    <property type="entry name" value="ALADIPTASE"/>
</dbReference>
<protein>
    <recommendedName>
        <fullName evidence="12">Aminopeptidase</fullName>
        <ecNumber evidence="12">3.4.11.-</ecNumber>
    </recommendedName>
</protein>
<feature type="binding site" evidence="10">
    <location>
        <position position="322"/>
    </location>
    <ligand>
        <name>Zn(2+)</name>
        <dbReference type="ChEBI" id="CHEBI:29105"/>
        <note>catalytic</note>
    </ligand>
</feature>
<evidence type="ECO:0000256" key="1">
    <source>
        <dbReference type="ARBA" id="ARBA00004609"/>
    </source>
</evidence>
<evidence type="ECO:0000256" key="6">
    <source>
        <dbReference type="ARBA" id="ARBA00022801"/>
    </source>
</evidence>
<dbReference type="GO" id="GO:0043171">
    <property type="term" value="P:peptide catabolic process"/>
    <property type="evidence" value="ECO:0007669"/>
    <property type="project" value="TreeGrafter"/>
</dbReference>
<dbReference type="Pfam" id="PF17900">
    <property type="entry name" value="Peptidase_M1_N"/>
    <property type="match status" value="1"/>
</dbReference>
<evidence type="ECO:0000256" key="4">
    <source>
        <dbReference type="ARBA" id="ARBA00022670"/>
    </source>
</evidence>
<dbReference type="Gene3D" id="2.60.40.1910">
    <property type="match status" value="1"/>
</dbReference>
<feature type="binding site" evidence="10">
    <location>
        <position position="341"/>
    </location>
    <ligand>
        <name>Zn(2+)</name>
        <dbReference type="ChEBI" id="CHEBI:29105"/>
        <note>catalytic</note>
    </ligand>
</feature>
<keyword evidence="8 12" id="KW-0482">Metalloprotease</keyword>
<dbReference type="PANTHER" id="PTHR11533">
    <property type="entry name" value="PROTEASE M1 ZINC METALLOPROTEASE"/>
    <property type="match status" value="1"/>
</dbReference>
<keyword evidence="17" id="KW-1185">Reference proteome</keyword>
<feature type="active site" description="Proton acceptor" evidence="9">
    <location>
        <position position="319"/>
    </location>
</feature>
<dbReference type="AlphaFoldDB" id="A0A3S3PK83"/>
<accession>A0A3S3PK83</accession>
<feature type="site" description="Transition state stabilizer" evidence="11">
    <location>
        <position position="404"/>
    </location>
</feature>
<dbReference type="GO" id="GO:0005737">
    <property type="term" value="C:cytoplasm"/>
    <property type="evidence" value="ECO:0007669"/>
    <property type="project" value="TreeGrafter"/>
</dbReference>
<evidence type="ECO:0000256" key="7">
    <source>
        <dbReference type="ARBA" id="ARBA00022833"/>
    </source>
</evidence>
<dbReference type="InterPro" id="IPR024571">
    <property type="entry name" value="ERAP1-like_C_dom"/>
</dbReference>
<dbReference type="InterPro" id="IPR014782">
    <property type="entry name" value="Peptidase_M1_dom"/>
</dbReference>
<dbReference type="GO" id="GO:0006508">
    <property type="term" value="P:proteolysis"/>
    <property type="evidence" value="ECO:0007669"/>
    <property type="project" value="UniProtKB-KW"/>
</dbReference>
<dbReference type="Gene3D" id="1.25.50.20">
    <property type="match status" value="1"/>
</dbReference>
<comment type="caution">
    <text evidence="16">The sequence shown here is derived from an EMBL/GenBank/DDBJ whole genome shotgun (WGS) entry which is preliminary data.</text>
</comment>
<evidence type="ECO:0000256" key="5">
    <source>
        <dbReference type="ARBA" id="ARBA00022723"/>
    </source>
</evidence>
<feature type="binding site" evidence="10">
    <location>
        <position position="318"/>
    </location>
    <ligand>
        <name>Zn(2+)</name>
        <dbReference type="ChEBI" id="CHEBI:29105"/>
        <note>catalytic</note>
    </ligand>
</feature>
<dbReference type="GO" id="GO:0070006">
    <property type="term" value="F:metalloaminopeptidase activity"/>
    <property type="evidence" value="ECO:0007669"/>
    <property type="project" value="TreeGrafter"/>
</dbReference>
<proteinExistence type="inferred from homology"/>
<keyword evidence="7 10" id="KW-0862">Zinc</keyword>
<dbReference type="EC" id="3.4.11.-" evidence="12"/>
<comment type="similarity">
    <text evidence="2 12">Belongs to the peptidase M1 family.</text>
</comment>
<organism evidence="16 17">
    <name type="scientific">Dinothrombium tinctorium</name>
    <dbReference type="NCBI Taxonomy" id="1965070"/>
    <lineage>
        <taxon>Eukaryota</taxon>
        <taxon>Metazoa</taxon>
        <taxon>Ecdysozoa</taxon>
        <taxon>Arthropoda</taxon>
        <taxon>Chelicerata</taxon>
        <taxon>Arachnida</taxon>
        <taxon>Acari</taxon>
        <taxon>Acariformes</taxon>
        <taxon>Trombidiformes</taxon>
        <taxon>Prostigmata</taxon>
        <taxon>Anystina</taxon>
        <taxon>Parasitengona</taxon>
        <taxon>Trombidioidea</taxon>
        <taxon>Trombidiidae</taxon>
        <taxon>Dinothrombium</taxon>
    </lineage>
</organism>
<dbReference type="InterPro" id="IPR045357">
    <property type="entry name" value="Aminopeptidase_N-like_N"/>
</dbReference>
<evidence type="ECO:0000259" key="13">
    <source>
        <dbReference type="Pfam" id="PF01433"/>
    </source>
</evidence>
<feature type="domain" description="ERAP1-like C-terminal" evidence="14">
    <location>
        <begin position="551"/>
        <end position="736"/>
    </location>
</feature>
<evidence type="ECO:0000256" key="12">
    <source>
        <dbReference type="RuleBase" id="RU364040"/>
    </source>
</evidence>
<reference evidence="16 17" key="1">
    <citation type="journal article" date="2018" name="Gigascience">
        <title>Genomes of trombidid mites reveal novel predicted allergens and laterally-transferred genes associated with secondary metabolism.</title>
        <authorList>
            <person name="Dong X."/>
            <person name="Chaisiri K."/>
            <person name="Xia D."/>
            <person name="Armstrong S.D."/>
            <person name="Fang Y."/>
            <person name="Donnelly M.J."/>
            <person name="Kadowaki T."/>
            <person name="McGarry J.W."/>
            <person name="Darby A.C."/>
            <person name="Makepeace B.L."/>
        </authorList>
    </citation>
    <scope>NUCLEOTIDE SEQUENCE [LARGE SCALE GENOMIC DNA]</scope>
    <source>
        <strain evidence="16">UoL-WK</strain>
    </source>
</reference>
<keyword evidence="6 12" id="KW-0378">Hydrolase</keyword>
<dbReference type="Gene3D" id="2.60.40.1730">
    <property type="entry name" value="tricorn interacting facor f3 domain"/>
    <property type="match status" value="1"/>
</dbReference>
<comment type="subcellular location">
    <subcellularLocation>
        <location evidence="1">Cell membrane</location>
        <topology evidence="1">Lipid-anchor</topology>
        <topology evidence="1">GPI-anchor</topology>
    </subcellularLocation>
</comment>
<dbReference type="InterPro" id="IPR042097">
    <property type="entry name" value="Aminopeptidase_N-like_N_sf"/>
</dbReference>
<dbReference type="SUPFAM" id="SSF55486">
    <property type="entry name" value="Metalloproteases ('zincins'), catalytic domain"/>
    <property type="match status" value="1"/>
</dbReference>
<evidence type="ECO:0000256" key="11">
    <source>
        <dbReference type="PIRSR" id="PIRSR634016-4"/>
    </source>
</evidence>
<dbReference type="InterPro" id="IPR001930">
    <property type="entry name" value="Peptidase_M1"/>
</dbReference>
<feature type="domain" description="Peptidase M1 membrane alanine aminopeptidase" evidence="13">
    <location>
        <begin position="247"/>
        <end position="463"/>
    </location>
</feature>
<evidence type="ECO:0000313" key="17">
    <source>
        <dbReference type="Proteomes" id="UP000285301"/>
    </source>
</evidence>
<dbReference type="PANTHER" id="PTHR11533:SF174">
    <property type="entry name" value="PUROMYCIN-SENSITIVE AMINOPEPTIDASE-RELATED"/>
    <property type="match status" value="1"/>
</dbReference>
<dbReference type="OrthoDB" id="275509at2759"/>
<dbReference type="Proteomes" id="UP000285301">
    <property type="component" value="Unassembled WGS sequence"/>
</dbReference>
<gene>
    <name evidence="16" type="ORF">B4U79_09046</name>
</gene>
<dbReference type="GO" id="GO:0042277">
    <property type="term" value="F:peptide binding"/>
    <property type="evidence" value="ECO:0007669"/>
    <property type="project" value="TreeGrafter"/>
</dbReference>
<dbReference type="InterPro" id="IPR027268">
    <property type="entry name" value="Peptidase_M4/M1_CTD_sf"/>
</dbReference>
<keyword evidence="5 10" id="KW-0479">Metal-binding</keyword>
<sequence>MILFLSVLLALSGFNVFFICFNAQLLSRNVVPEHYDLVFKPNFENIDYDGFAKISVIIHNKSDHITLHSRNILILKAILRQSKDEYNTTITYNYSAEKVNFNFHKFVSGACDLTIHFIGYLNASFNGFTRVFYTRHKLYGAMTNMHQEEARRVFPCFDEPAMKATFNISVIVPNQMTTLSNMPIVTIEACEKNNSLKKVSFAKTPKMSTYLVAIVVGYYESFKRTSLDGKVVITMYTLQGREKQVAFALDVAVRVLDFLQKQLKIAYHLPKIDFVPIENFTIEGMENWGLITIVAEHLLVDETTSYIIKRIIVDVIAHEFAHQWFGNLVTPEWWSHYWLNEGLANFISTICQYSLFPQWEEADTTLARVVSPAFNKDSFESTHPIIFDYKGRSDRNSLYDEITYKKSEAILLMIANLIGYDKFFKALFLYLTRHKFGNVKSNDLLASFDELSGKSIGEVMKQWLYQKGYPLISVYFKTNCSLSISQHKTRTKARLCVRLTQRKFKMSKYLTNKEKKIKWNIPVTYFDVKTSANKSIWFSQKIIFIDTPNQIILNYDGSGYYRTRYSRSMYNTLYKLLRRNLLNAKTRFVLQNDFFALVKAGFLSTTDYLRFLTAYKGEEDLSVWKSVDESFEEIDLILSNTKLQINFRTGVRRFLKEAFRKYGLRKVNEEKDWISVIRTIIFKRLGLFGEKTVVSEANEQFQIYINSYEELDANLRHAIFCTLAANSNDIQFKALIMVKFL</sequence>
<evidence type="ECO:0000256" key="2">
    <source>
        <dbReference type="ARBA" id="ARBA00010136"/>
    </source>
</evidence>
<dbReference type="GO" id="GO:0005615">
    <property type="term" value="C:extracellular space"/>
    <property type="evidence" value="ECO:0007669"/>
    <property type="project" value="TreeGrafter"/>
</dbReference>
<name>A0A3S3PK83_9ACAR</name>
<keyword evidence="4 12" id="KW-0645">Protease</keyword>
<evidence type="ECO:0000259" key="14">
    <source>
        <dbReference type="Pfam" id="PF11838"/>
    </source>
</evidence>
<dbReference type="FunFam" id="1.10.390.10:FF:000013">
    <property type="entry name" value="Aminopeptidase N"/>
    <property type="match status" value="1"/>
</dbReference>
<dbReference type="STRING" id="1965070.A0A3S3PK83"/>
<dbReference type="EMBL" id="NCKU01006987">
    <property type="protein sequence ID" value="RWS02991.1"/>
    <property type="molecule type" value="Genomic_DNA"/>
</dbReference>
<keyword evidence="3 12" id="KW-0031">Aminopeptidase</keyword>